<name>A0A4R2I2A5_9ACTN</name>
<comment type="caution">
    <text evidence="1">The sequence shown here is derived from an EMBL/GenBank/DDBJ whole genome shotgun (WGS) entry which is preliminary data.</text>
</comment>
<reference evidence="1 2" key="1">
    <citation type="journal article" date="2015" name="Stand. Genomic Sci.">
        <title>Genomic Encyclopedia of Bacterial and Archaeal Type Strains, Phase III: the genomes of soil and plant-associated and newly described type strains.</title>
        <authorList>
            <person name="Whitman W.B."/>
            <person name="Woyke T."/>
            <person name="Klenk H.P."/>
            <person name="Zhou Y."/>
            <person name="Lilburn T.G."/>
            <person name="Beck B.J."/>
            <person name="De Vos P."/>
            <person name="Vandamme P."/>
            <person name="Eisen J.A."/>
            <person name="Garrity G."/>
            <person name="Hugenholtz P."/>
            <person name="Kyrpides N.C."/>
        </authorList>
    </citation>
    <scope>NUCLEOTIDE SEQUENCE [LARGE SCALE GENOMIC DNA]</scope>
    <source>
        <strain evidence="1 2">VKM Ac-2541</strain>
    </source>
</reference>
<dbReference type="OrthoDB" id="6957847at2"/>
<protein>
    <submittedName>
        <fullName evidence="1">Uncharacterized protein</fullName>
    </submittedName>
</protein>
<dbReference type="EMBL" id="SLWR01000021">
    <property type="protein sequence ID" value="TCO38144.1"/>
    <property type="molecule type" value="Genomic_DNA"/>
</dbReference>
<accession>A0A4R2I2A5</accession>
<keyword evidence="2" id="KW-1185">Reference proteome</keyword>
<organism evidence="1 2">
    <name type="scientific">Kribbella antiqua</name>
    <dbReference type="NCBI Taxonomy" id="2512217"/>
    <lineage>
        <taxon>Bacteria</taxon>
        <taxon>Bacillati</taxon>
        <taxon>Actinomycetota</taxon>
        <taxon>Actinomycetes</taxon>
        <taxon>Propionibacteriales</taxon>
        <taxon>Kribbellaceae</taxon>
        <taxon>Kribbella</taxon>
    </lineage>
</organism>
<dbReference type="InterPro" id="IPR036170">
    <property type="entry name" value="YezG-like_sf"/>
</dbReference>
<dbReference type="Proteomes" id="UP000295573">
    <property type="component" value="Unassembled WGS sequence"/>
</dbReference>
<evidence type="ECO:0000313" key="2">
    <source>
        <dbReference type="Proteomes" id="UP000295573"/>
    </source>
</evidence>
<evidence type="ECO:0000313" key="1">
    <source>
        <dbReference type="EMBL" id="TCO38144.1"/>
    </source>
</evidence>
<sequence length="156" mass="17549">MDDEVKDLLARIAQALARSAPEDWRVLTLRISCAGDMTQTGLIATRASGTLDRAVRHDADLHLAASLLRTAMHQPGKGSWYNAHLTLDKFARLDAVYDYDNPPFQGDVERRFLIDDQRLYPREPAMLPLWHPCRPGGPTVPLWDDDDSEAEWIGPS</sequence>
<gene>
    <name evidence="1" type="ORF">EV646_12157</name>
</gene>
<dbReference type="RefSeq" id="WP_132157619.1">
    <property type="nucleotide sequence ID" value="NZ_SLWR01000021.1"/>
</dbReference>
<dbReference type="AlphaFoldDB" id="A0A4R2I2A5"/>
<proteinExistence type="predicted"/>
<dbReference type="SUPFAM" id="SSF160424">
    <property type="entry name" value="BH3703-like"/>
    <property type="match status" value="1"/>
</dbReference>